<proteinExistence type="predicted"/>
<dbReference type="GO" id="GO:0030681">
    <property type="term" value="C:multimeric ribonuclease P complex"/>
    <property type="evidence" value="ECO:0007669"/>
    <property type="project" value="TreeGrafter"/>
</dbReference>
<protein>
    <submittedName>
        <fullName evidence="1">Uncharacterized protein</fullName>
    </submittedName>
</protein>
<keyword evidence="2" id="KW-1185">Reference proteome</keyword>
<evidence type="ECO:0000313" key="1">
    <source>
        <dbReference type="EMBL" id="PSN72802.1"/>
    </source>
</evidence>
<dbReference type="GO" id="GO:0000447">
    <property type="term" value="P:endonucleolytic cleavage in ITS1 to separate SSU-rRNA from 5.8S rRNA and LSU-rRNA from tricistronic rRNA transcript (SSU-rRNA, 5.8S rRNA, LSU-rRNA)"/>
    <property type="evidence" value="ECO:0007669"/>
    <property type="project" value="TreeGrafter"/>
</dbReference>
<dbReference type="EMBL" id="KZ678129">
    <property type="protein sequence ID" value="PSN72802.1"/>
    <property type="molecule type" value="Genomic_DNA"/>
</dbReference>
<sequence>MLDIFKEDARDTKFYFTHSLLPGYIDPQNVSTKKKPFSTFNGQRFSHTLDLILPEEIYELVHAQLEAEDGVARGQYARVYMKLGELLDGEFFTEYIKKGNIIMLSEGRPLIDNVFSLCDGVLRLELDRPTYERCGLQGTPIEDGGRKHQKGRWVVEFDLRSPSMVHGKKGFSRLEWACKNVLDQSLTWLFYNLNPSSKEALAEGKEPISKHHPSIQSITPSTNTLKQVLVPKIDVSDLPTLHSSEESLSILEYLNLLSLASPRLNASDDINPYLSRYEVPDFGKGLRKKNMVQVRWKGLIPPQFIRSLFLTIKHEGLKVEEKQHDGGGGTSSKEEERWFAMSAGAFGGAKSWTVMQWAGRETLTWECGA</sequence>
<reference evidence="1 2" key="1">
    <citation type="journal article" date="2018" name="Front. Microbiol.">
        <title>Genome-Wide Analysis of Corynespora cassiicola Leaf Fall Disease Putative Effectors.</title>
        <authorList>
            <person name="Lopez D."/>
            <person name="Ribeiro S."/>
            <person name="Label P."/>
            <person name="Fumanal B."/>
            <person name="Venisse J.S."/>
            <person name="Kohler A."/>
            <person name="de Oliveira R.R."/>
            <person name="Labutti K."/>
            <person name="Lipzen A."/>
            <person name="Lail K."/>
            <person name="Bauer D."/>
            <person name="Ohm R.A."/>
            <person name="Barry K.W."/>
            <person name="Spatafora J."/>
            <person name="Grigoriev I.V."/>
            <person name="Martin F.M."/>
            <person name="Pujade-Renaud V."/>
        </authorList>
    </citation>
    <scope>NUCLEOTIDE SEQUENCE [LARGE SCALE GENOMIC DNA]</scope>
    <source>
        <strain evidence="1 2">Philippines</strain>
    </source>
</reference>
<dbReference type="PANTHER" id="PTHR15396:SF1">
    <property type="entry name" value="RIBONUCLEASE P PROTEIN SUBUNIT P40"/>
    <property type="match status" value="1"/>
</dbReference>
<dbReference type="GO" id="GO:0004526">
    <property type="term" value="F:ribonuclease P activity"/>
    <property type="evidence" value="ECO:0007669"/>
    <property type="project" value="TreeGrafter"/>
</dbReference>
<name>A0A2T2P547_CORCC</name>
<evidence type="ECO:0000313" key="2">
    <source>
        <dbReference type="Proteomes" id="UP000240883"/>
    </source>
</evidence>
<dbReference type="InterPro" id="IPR013893">
    <property type="entry name" value="RNase_P_Rpp40"/>
</dbReference>
<dbReference type="GO" id="GO:0000172">
    <property type="term" value="C:ribonuclease MRP complex"/>
    <property type="evidence" value="ECO:0007669"/>
    <property type="project" value="TreeGrafter"/>
</dbReference>
<dbReference type="AlphaFoldDB" id="A0A2T2P547"/>
<dbReference type="GO" id="GO:0001682">
    <property type="term" value="P:tRNA 5'-leader removal"/>
    <property type="evidence" value="ECO:0007669"/>
    <property type="project" value="InterPro"/>
</dbReference>
<dbReference type="STRING" id="1448308.A0A2T2P547"/>
<accession>A0A2T2P547</accession>
<dbReference type="Proteomes" id="UP000240883">
    <property type="component" value="Unassembled WGS sequence"/>
</dbReference>
<gene>
    <name evidence="1" type="ORF">BS50DRAFT_568403</name>
</gene>
<organism evidence="1 2">
    <name type="scientific">Corynespora cassiicola Philippines</name>
    <dbReference type="NCBI Taxonomy" id="1448308"/>
    <lineage>
        <taxon>Eukaryota</taxon>
        <taxon>Fungi</taxon>
        <taxon>Dikarya</taxon>
        <taxon>Ascomycota</taxon>
        <taxon>Pezizomycotina</taxon>
        <taxon>Dothideomycetes</taxon>
        <taxon>Pleosporomycetidae</taxon>
        <taxon>Pleosporales</taxon>
        <taxon>Corynesporascaceae</taxon>
        <taxon>Corynespora</taxon>
    </lineage>
</organism>
<dbReference type="GO" id="GO:0000171">
    <property type="term" value="F:ribonuclease MRP activity"/>
    <property type="evidence" value="ECO:0007669"/>
    <property type="project" value="TreeGrafter"/>
</dbReference>
<dbReference type="Pfam" id="PF08584">
    <property type="entry name" value="Ribonuc_P_40"/>
    <property type="match status" value="1"/>
</dbReference>
<dbReference type="OrthoDB" id="63112at2759"/>
<dbReference type="PANTHER" id="PTHR15396">
    <property type="entry name" value="RIBONUCLEASE P PROTEIN SUBUNIT P40"/>
    <property type="match status" value="1"/>
</dbReference>